<accession>A0A7J9KN01</accession>
<reference evidence="2 3" key="1">
    <citation type="journal article" date="2019" name="Genome Biol. Evol.">
        <title>Insights into the evolution of the New World diploid cottons (Gossypium, subgenus Houzingenia) based on genome sequencing.</title>
        <authorList>
            <person name="Grover C.E."/>
            <person name="Arick M.A. 2nd"/>
            <person name="Thrash A."/>
            <person name="Conover J.L."/>
            <person name="Sanders W.S."/>
            <person name="Peterson D.G."/>
            <person name="Frelichowski J.E."/>
            <person name="Scheffler J.A."/>
            <person name="Scheffler B.E."/>
            <person name="Wendel J.F."/>
        </authorList>
    </citation>
    <scope>NUCLEOTIDE SEQUENCE [LARGE SCALE GENOMIC DNA]</scope>
    <source>
        <strain evidence="2">1</strain>
        <tissue evidence="2">Leaf</tissue>
    </source>
</reference>
<evidence type="ECO:0000313" key="3">
    <source>
        <dbReference type="Proteomes" id="UP000593576"/>
    </source>
</evidence>
<comment type="caution">
    <text evidence="2">The sequence shown here is derived from an EMBL/GenBank/DDBJ whole genome shotgun (WGS) entry which is preliminary data.</text>
</comment>
<gene>
    <name evidence="2" type="ORF">Goshw_024902</name>
</gene>
<keyword evidence="1" id="KW-0472">Membrane</keyword>
<evidence type="ECO:0000256" key="1">
    <source>
        <dbReference type="SAM" id="Phobius"/>
    </source>
</evidence>
<dbReference type="AlphaFoldDB" id="A0A7J9KN01"/>
<name>A0A7J9KN01_GOSSC</name>
<evidence type="ECO:0000313" key="2">
    <source>
        <dbReference type="EMBL" id="MBA0847875.1"/>
    </source>
</evidence>
<protein>
    <submittedName>
        <fullName evidence="2">Uncharacterized protein</fullName>
    </submittedName>
</protein>
<keyword evidence="3" id="KW-1185">Reference proteome</keyword>
<keyword evidence="1" id="KW-1133">Transmembrane helix</keyword>
<sequence>MRLGGLLILEEVFLKIFQNAACIWVRKSDERRFKSTYKEYLSKCLFITDSNGWVKILPNLDTSKRKLQYVDKCLLLPFKSVNICCCFFVFNTVLVFLYIYKLI</sequence>
<keyword evidence="1" id="KW-0812">Transmembrane</keyword>
<dbReference type="EMBL" id="JABFAF010000001">
    <property type="protein sequence ID" value="MBA0847875.1"/>
    <property type="molecule type" value="Genomic_DNA"/>
</dbReference>
<feature type="transmembrane region" description="Helical" evidence="1">
    <location>
        <begin position="74"/>
        <end position="100"/>
    </location>
</feature>
<organism evidence="2 3">
    <name type="scientific">Gossypium schwendimanii</name>
    <name type="common">Cotton</name>
    <dbReference type="NCBI Taxonomy" id="34291"/>
    <lineage>
        <taxon>Eukaryota</taxon>
        <taxon>Viridiplantae</taxon>
        <taxon>Streptophyta</taxon>
        <taxon>Embryophyta</taxon>
        <taxon>Tracheophyta</taxon>
        <taxon>Spermatophyta</taxon>
        <taxon>Magnoliopsida</taxon>
        <taxon>eudicotyledons</taxon>
        <taxon>Gunneridae</taxon>
        <taxon>Pentapetalae</taxon>
        <taxon>rosids</taxon>
        <taxon>malvids</taxon>
        <taxon>Malvales</taxon>
        <taxon>Malvaceae</taxon>
        <taxon>Malvoideae</taxon>
        <taxon>Gossypium</taxon>
    </lineage>
</organism>
<dbReference type="Proteomes" id="UP000593576">
    <property type="component" value="Unassembled WGS sequence"/>
</dbReference>
<proteinExistence type="predicted"/>